<sequence length="190" mass="19806">MNRRLNVCRFRAGISALALGAALIVSIAPAAHATPGIKVQEGAANDGPIKYTVKMTSKTYGNQQETRTIRSGQTDDFTWQSAAPGGAQAVPDDCPGASSLARNAEGAAVKQVQIRFASVVAENGSANVQLSFQARAPSGTSKVMVNGKALQCPVEQRLSQIVRFTMPTTGGSKTVTLSDGTQLTVSATRK</sequence>
<reference evidence="2 3" key="1">
    <citation type="submission" date="2017-09" db="EMBL/GenBank/DDBJ databases">
        <authorList>
            <person name="Varghese N."/>
            <person name="Submissions S."/>
        </authorList>
    </citation>
    <scope>NUCLEOTIDE SEQUENCE [LARGE SCALE GENOMIC DNA]</scope>
    <source>
        <strain evidence="2 3">OK806</strain>
    </source>
</reference>
<dbReference type="OrthoDB" id="9001316at2"/>
<evidence type="ECO:0000313" key="2">
    <source>
        <dbReference type="EMBL" id="SOE81854.1"/>
    </source>
</evidence>
<dbReference type="AlphaFoldDB" id="A0A7Z7I9K4"/>
<evidence type="ECO:0000313" key="3">
    <source>
        <dbReference type="Proteomes" id="UP000219522"/>
    </source>
</evidence>
<dbReference type="RefSeq" id="WP_062638797.1">
    <property type="nucleotide sequence ID" value="NZ_FCOG02000040.1"/>
</dbReference>
<keyword evidence="3" id="KW-1185">Reference proteome</keyword>
<evidence type="ECO:0000256" key="1">
    <source>
        <dbReference type="SAM" id="SignalP"/>
    </source>
</evidence>
<feature type="chain" id="PRO_5031031874" evidence="1">
    <location>
        <begin position="34"/>
        <end position="190"/>
    </location>
</feature>
<accession>A0A7Z7I9K4</accession>
<dbReference type="Proteomes" id="UP000219522">
    <property type="component" value="Unassembled WGS sequence"/>
</dbReference>
<organism evidence="2 3">
    <name type="scientific">Caballeronia arationis</name>
    <dbReference type="NCBI Taxonomy" id="1777142"/>
    <lineage>
        <taxon>Bacteria</taxon>
        <taxon>Pseudomonadati</taxon>
        <taxon>Pseudomonadota</taxon>
        <taxon>Betaproteobacteria</taxon>
        <taxon>Burkholderiales</taxon>
        <taxon>Burkholderiaceae</taxon>
        <taxon>Caballeronia</taxon>
    </lineage>
</organism>
<dbReference type="EMBL" id="OCSU01000002">
    <property type="protein sequence ID" value="SOE81854.1"/>
    <property type="molecule type" value="Genomic_DNA"/>
</dbReference>
<proteinExistence type="predicted"/>
<gene>
    <name evidence="2" type="ORF">SAMN05446927_5150</name>
</gene>
<keyword evidence="1" id="KW-0732">Signal</keyword>
<protein>
    <submittedName>
        <fullName evidence="2">Uncharacterized protein</fullName>
    </submittedName>
</protein>
<dbReference type="InterPro" id="IPR046055">
    <property type="entry name" value="DUF6013"/>
</dbReference>
<comment type="caution">
    <text evidence="2">The sequence shown here is derived from an EMBL/GenBank/DDBJ whole genome shotgun (WGS) entry which is preliminary data.</text>
</comment>
<dbReference type="Pfam" id="PF19476">
    <property type="entry name" value="DUF6013"/>
    <property type="match status" value="1"/>
</dbReference>
<name>A0A7Z7I9K4_9BURK</name>
<feature type="signal peptide" evidence="1">
    <location>
        <begin position="1"/>
        <end position="33"/>
    </location>
</feature>